<organism evidence="1 2">
    <name type="scientific">Elysia crispata</name>
    <name type="common">lettuce slug</name>
    <dbReference type="NCBI Taxonomy" id="231223"/>
    <lineage>
        <taxon>Eukaryota</taxon>
        <taxon>Metazoa</taxon>
        <taxon>Spiralia</taxon>
        <taxon>Lophotrochozoa</taxon>
        <taxon>Mollusca</taxon>
        <taxon>Gastropoda</taxon>
        <taxon>Heterobranchia</taxon>
        <taxon>Euthyneura</taxon>
        <taxon>Panpulmonata</taxon>
        <taxon>Sacoglossa</taxon>
        <taxon>Placobranchoidea</taxon>
        <taxon>Plakobranchidae</taxon>
        <taxon>Elysia</taxon>
    </lineage>
</organism>
<protein>
    <submittedName>
        <fullName evidence="1">Uncharacterized protein</fullName>
    </submittedName>
</protein>
<comment type="caution">
    <text evidence="1">The sequence shown here is derived from an EMBL/GenBank/DDBJ whole genome shotgun (WGS) entry which is preliminary data.</text>
</comment>
<evidence type="ECO:0000313" key="2">
    <source>
        <dbReference type="Proteomes" id="UP001283361"/>
    </source>
</evidence>
<name>A0AAE1DXB2_9GAST</name>
<gene>
    <name evidence="1" type="ORF">RRG08_021470</name>
</gene>
<evidence type="ECO:0000313" key="1">
    <source>
        <dbReference type="EMBL" id="KAK3786137.1"/>
    </source>
</evidence>
<keyword evidence="2" id="KW-1185">Reference proteome</keyword>
<dbReference type="Proteomes" id="UP001283361">
    <property type="component" value="Unassembled WGS sequence"/>
</dbReference>
<reference evidence="1" key="1">
    <citation type="journal article" date="2023" name="G3 (Bethesda)">
        <title>A reference genome for the long-term kleptoplast-retaining sea slug Elysia crispata morphotype clarki.</title>
        <authorList>
            <person name="Eastman K.E."/>
            <person name="Pendleton A.L."/>
            <person name="Shaikh M.A."/>
            <person name="Suttiyut T."/>
            <person name="Ogas R."/>
            <person name="Tomko P."/>
            <person name="Gavelis G."/>
            <person name="Widhalm J.R."/>
            <person name="Wisecaver J.H."/>
        </authorList>
    </citation>
    <scope>NUCLEOTIDE SEQUENCE</scope>
    <source>
        <strain evidence="1">ECLA1</strain>
    </source>
</reference>
<dbReference type="AlphaFoldDB" id="A0AAE1DXB2"/>
<accession>A0AAE1DXB2</accession>
<proteinExistence type="predicted"/>
<sequence length="193" mass="21109">MGSTAARLKDKTKCTHWPVAWSPHMLSTAGSSLYSSGGTMYYGALGRPENVEETLAAAAAAGLYSIILRESHAAEYWCSVIKTQDRLFDFDSHCRDMSGMRSRDGQGKATLTAHPLSKAAQIFLELADGRTYDIWLELTAGHKVWIYGATDRQTEKYMAASLRQGFQLAPHLPNPALPERRSTGLCQAVLGAV</sequence>
<dbReference type="EMBL" id="JAWDGP010002013">
    <property type="protein sequence ID" value="KAK3786137.1"/>
    <property type="molecule type" value="Genomic_DNA"/>
</dbReference>